<evidence type="ECO:0000256" key="1">
    <source>
        <dbReference type="SAM" id="MobiDB-lite"/>
    </source>
</evidence>
<feature type="region of interest" description="Disordered" evidence="1">
    <location>
        <begin position="45"/>
        <end position="121"/>
    </location>
</feature>
<gene>
    <name evidence="2" type="ORF">HJG60_010818</name>
</gene>
<sequence>MNKNWLEPATCLSVHHWCLLTPASQTFPARLLKMLSVGSDTFCCPSSKRRVSNQGTEATGSPRLHSHPSPSPSRRPHSPALLPSGRRAAPLSQPDPARPPSCPGSAGSSMSFHSSLPRPMH</sequence>
<evidence type="ECO:0000313" key="3">
    <source>
        <dbReference type="Proteomes" id="UP000664940"/>
    </source>
</evidence>
<protein>
    <submittedName>
        <fullName evidence="2">Uncharacterized protein</fullName>
    </submittedName>
</protein>
<name>A0A834AHC7_9CHIR</name>
<organism evidence="2 3">
    <name type="scientific">Phyllostomus discolor</name>
    <name type="common">pale spear-nosed bat</name>
    <dbReference type="NCBI Taxonomy" id="89673"/>
    <lineage>
        <taxon>Eukaryota</taxon>
        <taxon>Metazoa</taxon>
        <taxon>Chordata</taxon>
        <taxon>Craniata</taxon>
        <taxon>Vertebrata</taxon>
        <taxon>Euteleostomi</taxon>
        <taxon>Mammalia</taxon>
        <taxon>Eutheria</taxon>
        <taxon>Laurasiatheria</taxon>
        <taxon>Chiroptera</taxon>
        <taxon>Yangochiroptera</taxon>
        <taxon>Phyllostomidae</taxon>
        <taxon>Phyllostominae</taxon>
        <taxon>Phyllostomus</taxon>
    </lineage>
</organism>
<dbReference type="Proteomes" id="UP000664940">
    <property type="component" value="Unassembled WGS sequence"/>
</dbReference>
<proteinExistence type="predicted"/>
<dbReference type="AlphaFoldDB" id="A0A834AHC7"/>
<accession>A0A834AHC7</accession>
<feature type="compositionally biased region" description="Low complexity" evidence="1">
    <location>
        <begin position="105"/>
        <end position="115"/>
    </location>
</feature>
<dbReference type="EMBL" id="JABVXQ010000005">
    <property type="protein sequence ID" value="KAF6109550.1"/>
    <property type="molecule type" value="Genomic_DNA"/>
</dbReference>
<comment type="caution">
    <text evidence="2">The sequence shown here is derived from an EMBL/GenBank/DDBJ whole genome shotgun (WGS) entry which is preliminary data.</text>
</comment>
<reference evidence="2 3" key="1">
    <citation type="journal article" date="2020" name="Nature">
        <title>Six reference-quality genomes reveal evolution of bat adaptations.</title>
        <authorList>
            <person name="Jebb D."/>
            <person name="Huang Z."/>
            <person name="Pippel M."/>
            <person name="Hughes G.M."/>
            <person name="Lavrichenko K."/>
            <person name="Devanna P."/>
            <person name="Winkler S."/>
            <person name="Jermiin L.S."/>
            <person name="Skirmuntt E.C."/>
            <person name="Katzourakis A."/>
            <person name="Burkitt-Gray L."/>
            <person name="Ray D.A."/>
            <person name="Sullivan K.A.M."/>
            <person name="Roscito J.G."/>
            <person name="Kirilenko B.M."/>
            <person name="Davalos L.M."/>
            <person name="Corthals A.P."/>
            <person name="Power M.L."/>
            <person name="Jones G."/>
            <person name="Ransome R.D."/>
            <person name="Dechmann D.K.N."/>
            <person name="Locatelli A.G."/>
            <person name="Puechmaille S.J."/>
            <person name="Fedrigo O."/>
            <person name="Jarvis E.D."/>
            <person name="Hiller M."/>
            <person name="Vernes S.C."/>
            <person name="Myers E.W."/>
            <person name="Teeling E.C."/>
        </authorList>
    </citation>
    <scope>NUCLEOTIDE SEQUENCE [LARGE SCALE GENOMIC DNA]</scope>
    <source>
        <strain evidence="2">Bat1K_MPI-CBG_1</strain>
    </source>
</reference>
<evidence type="ECO:0000313" key="2">
    <source>
        <dbReference type="EMBL" id="KAF6109550.1"/>
    </source>
</evidence>